<dbReference type="Proteomes" id="UP000812961">
    <property type="component" value="Unassembled WGS sequence"/>
</dbReference>
<dbReference type="Gene3D" id="3.90.226.10">
    <property type="entry name" value="2-enoyl-CoA Hydratase, Chain A, domain 1"/>
    <property type="match status" value="1"/>
</dbReference>
<name>A0ABS7GMP8_9BACT</name>
<comment type="caution">
    <text evidence="2">The sequence shown here is derived from an EMBL/GenBank/DDBJ whole genome shotgun (WGS) entry which is preliminary data.</text>
</comment>
<keyword evidence="3" id="KW-1185">Reference proteome</keyword>
<dbReference type="InterPro" id="IPR051683">
    <property type="entry name" value="Enoyl-CoA_Hydratase/Isomerase"/>
</dbReference>
<dbReference type="PANTHER" id="PTHR42964">
    <property type="entry name" value="ENOYL-COA HYDRATASE"/>
    <property type="match status" value="1"/>
</dbReference>
<dbReference type="NCBIfam" id="NF005498">
    <property type="entry name" value="PRK07112.1"/>
    <property type="match status" value="1"/>
</dbReference>
<dbReference type="PANTHER" id="PTHR42964:SF1">
    <property type="entry name" value="POLYKETIDE BIOSYNTHESIS ENOYL-COA HYDRATASE PKSH-RELATED"/>
    <property type="match status" value="1"/>
</dbReference>
<dbReference type="InterPro" id="IPR001753">
    <property type="entry name" value="Enoyl-CoA_hydra/iso"/>
</dbReference>
<gene>
    <name evidence="2" type="ORF">K1Y79_28320</name>
</gene>
<dbReference type="CDD" id="cd06558">
    <property type="entry name" value="crotonase-like"/>
    <property type="match status" value="1"/>
</dbReference>
<evidence type="ECO:0000313" key="3">
    <source>
        <dbReference type="Proteomes" id="UP000812961"/>
    </source>
</evidence>
<dbReference type="Pfam" id="PF00378">
    <property type="entry name" value="ECH_1"/>
    <property type="match status" value="1"/>
</dbReference>
<dbReference type="EC" id="4.2.1.17" evidence="2"/>
<dbReference type="SUPFAM" id="SSF52096">
    <property type="entry name" value="ClpP/crotonase"/>
    <property type="match status" value="1"/>
</dbReference>
<dbReference type="InterPro" id="IPR029045">
    <property type="entry name" value="ClpP/crotonase-like_dom_sf"/>
</dbReference>
<comment type="similarity">
    <text evidence="1">Belongs to the enoyl-CoA hydratase/isomerase family.</text>
</comment>
<dbReference type="RefSeq" id="WP_220253602.1">
    <property type="nucleotide sequence ID" value="NZ_JAICCF010000007.1"/>
</dbReference>
<protein>
    <submittedName>
        <fullName evidence="2">Enoyl-CoA hydratase/isomerase</fullName>
        <ecNumber evidence="2">4.2.1.17</ecNumber>
    </submittedName>
</protein>
<reference evidence="2 3" key="1">
    <citation type="submission" date="2021-08" db="EMBL/GenBank/DDBJ databases">
        <title>The genome sequence of Chitinophaga sp. B61.</title>
        <authorList>
            <person name="Zhang X."/>
        </authorList>
    </citation>
    <scope>NUCLEOTIDE SEQUENCE [LARGE SCALE GENOMIC DNA]</scope>
    <source>
        <strain evidence="2 3">B61</strain>
    </source>
</reference>
<dbReference type="GO" id="GO:0004300">
    <property type="term" value="F:enoyl-CoA hydratase activity"/>
    <property type="evidence" value="ECO:0007669"/>
    <property type="project" value="UniProtKB-EC"/>
</dbReference>
<sequence length="253" mass="28355">MSYQTLKVRYQDPVCFIQFYRPEANNTINDLLVEECLQALTQYEQQATIIVLEGLPEVFCFGADFKGMQQSDNGHTANRQGPEPLYDLWYKLATGPFITVAHVRGKANAGGIGFVAACDIVLAEEAAVFSLSELLFGLLPACVMPFLIRRIGFQKAQYLTLMTKPVSVQQAHSWGLVDAYEANSDSLLRTHLLRLRYLSKTGVVRYKKYMTRLADLAAAKPLALAANVEVFSDTDNLQRIARYVQTGLFPWES</sequence>
<evidence type="ECO:0000313" key="2">
    <source>
        <dbReference type="EMBL" id="MBW8688274.1"/>
    </source>
</evidence>
<evidence type="ECO:0000256" key="1">
    <source>
        <dbReference type="ARBA" id="ARBA00005254"/>
    </source>
</evidence>
<keyword evidence="2" id="KW-0456">Lyase</keyword>
<organism evidence="2 3">
    <name type="scientific">Chitinophaga rhizophila</name>
    <dbReference type="NCBI Taxonomy" id="2866212"/>
    <lineage>
        <taxon>Bacteria</taxon>
        <taxon>Pseudomonadati</taxon>
        <taxon>Bacteroidota</taxon>
        <taxon>Chitinophagia</taxon>
        <taxon>Chitinophagales</taxon>
        <taxon>Chitinophagaceae</taxon>
        <taxon>Chitinophaga</taxon>
    </lineage>
</organism>
<dbReference type="EMBL" id="JAICCF010000007">
    <property type="protein sequence ID" value="MBW8688274.1"/>
    <property type="molecule type" value="Genomic_DNA"/>
</dbReference>
<accession>A0ABS7GMP8</accession>
<proteinExistence type="inferred from homology"/>